<feature type="non-terminal residue" evidence="2">
    <location>
        <position position="1"/>
    </location>
</feature>
<sequence length="87" mass="9873">PDVPSDDSEEELSWNSFDDKDGDEQTKGREESKGDKTDESDDDNDDDNDETIKAGSKSLVRKQGYKKKRRHMTCIVTSISIREGAYK</sequence>
<evidence type="ECO:0000313" key="2">
    <source>
        <dbReference type="EMBL" id="GFC77902.1"/>
    </source>
</evidence>
<dbReference type="EMBL" id="BKCJ011063189">
    <property type="protein sequence ID" value="GFC77902.1"/>
    <property type="molecule type" value="Genomic_DNA"/>
</dbReference>
<organism evidence="2">
    <name type="scientific">Tanacetum cinerariifolium</name>
    <name type="common">Dalmatian daisy</name>
    <name type="synonym">Chrysanthemum cinerariifolium</name>
    <dbReference type="NCBI Taxonomy" id="118510"/>
    <lineage>
        <taxon>Eukaryota</taxon>
        <taxon>Viridiplantae</taxon>
        <taxon>Streptophyta</taxon>
        <taxon>Embryophyta</taxon>
        <taxon>Tracheophyta</taxon>
        <taxon>Spermatophyta</taxon>
        <taxon>Magnoliopsida</taxon>
        <taxon>eudicotyledons</taxon>
        <taxon>Gunneridae</taxon>
        <taxon>Pentapetalae</taxon>
        <taxon>asterids</taxon>
        <taxon>campanulids</taxon>
        <taxon>Asterales</taxon>
        <taxon>Asteraceae</taxon>
        <taxon>Asteroideae</taxon>
        <taxon>Anthemideae</taxon>
        <taxon>Anthemidinae</taxon>
        <taxon>Tanacetum</taxon>
    </lineage>
</organism>
<comment type="caution">
    <text evidence="2">The sequence shown here is derived from an EMBL/GenBank/DDBJ whole genome shotgun (WGS) entry which is preliminary data.</text>
</comment>
<dbReference type="AlphaFoldDB" id="A0A699R223"/>
<evidence type="ECO:0000256" key="1">
    <source>
        <dbReference type="SAM" id="MobiDB-lite"/>
    </source>
</evidence>
<gene>
    <name evidence="2" type="ORF">Tci_849872</name>
</gene>
<feature type="compositionally biased region" description="Basic and acidic residues" evidence="1">
    <location>
        <begin position="17"/>
        <end position="37"/>
    </location>
</feature>
<protein>
    <submittedName>
        <fullName evidence="2">Uncharacterized protein</fullName>
    </submittedName>
</protein>
<proteinExistence type="predicted"/>
<feature type="compositionally biased region" description="Acidic residues" evidence="1">
    <location>
        <begin position="38"/>
        <end position="49"/>
    </location>
</feature>
<name>A0A699R223_TANCI</name>
<reference evidence="2" key="1">
    <citation type="journal article" date="2019" name="Sci. Rep.">
        <title>Draft genome of Tanacetum cinerariifolium, the natural source of mosquito coil.</title>
        <authorList>
            <person name="Yamashiro T."/>
            <person name="Shiraishi A."/>
            <person name="Satake H."/>
            <person name="Nakayama K."/>
        </authorList>
    </citation>
    <scope>NUCLEOTIDE SEQUENCE</scope>
</reference>
<feature type="compositionally biased region" description="Acidic residues" evidence="1">
    <location>
        <begin position="1"/>
        <end position="12"/>
    </location>
</feature>
<feature type="region of interest" description="Disordered" evidence="1">
    <location>
        <begin position="1"/>
        <end position="65"/>
    </location>
</feature>
<accession>A0A699R223</accession>